<name>A0ABQ5H9K9_9ASTR</name>
<dbReference type="Proteomes" id="UP001151760">
    <property type="component" value="Unassembled WGS sequence"/>
</dbReference>
<dbReference type="EMBL" id="BQNB010019369">
    <property type="protein sequence ID" value="GJT84556.1"/>
    <property type="molecule type" value="Genomic_DNA"/>
</dbReference>
<feature type="compositionally biased region" description="Basic and acidic residues" evidence="1">
    <location>
        <begin position="372"/>
        <end position="382"/>
    </location>
</feature>
<proteinExistence type="predicted"/>
<gene>
    <name evidence="2" type="ORF">Tco_1066273</name>
</gene>
<accession>A0ABQ5H9K9</accession>
<organism evidence="2 3">
    <name type="scientific">Tanacetum coccineum</name>
    <dbReference type="NCBI Taxonomy" id="301880"/>
    <lineage>
        <taxon>Eukaryota</taxon>
        <taxon>Viridiplantae</taxon>
        <taxon>Streptophyta</taxon>
        <taxon>Embryophyta</taxon>
        <taxon>Tracheophyta</taxon>
        <taxon>Spermatophyta</taxon>
        <taxon>Magnoliopsida</taxon>
        <taxon>eudicotyledons</taxon>
        <taxon>Gunneridae</taxon>
        <taxon>Pentapetalae</taxon>
        <taxon>asterids</taxon>
        <taxon>campanulids</taxon>
        <taxon>Asterales</taxon>
        <taxon>Asteraceae</taxon>
        <taxon>Asteroideae</taxon>
        <taxon>Anthemideae</taxon>
        <taxon>Anthemidinae</taxon>
        <taxon>Tanacetum</taxon>
    </lineage>
</organism>
<protein>
    <submittedName>
        <fullName evidence="2">Uncharacterized protein</fullName>
    </submittedName>
</protein>
<reference evidence="2" key="2">
    <citation type="submission" date="2022-01" db="EMBL/GenBank/DDBJ databases">
        <authorList>
            <person name="Yamashiro T."/>
            <person name="Shiraishi A."/>
            <person name="Satake H."/>
            <person name="Nakayama K."/>
        </authorList>
    </citation>
    <scope>NUCLEOTIDE SEQUENCE</scope>
</reference>
<evidence type="ECO:0000256" key="1">
    <source>
        <dbReference type="SAM" id="MobiDB-lite"/>
    </source>
</evidence>
<reference evidence="2" key="1">
    <citation type="journal article" date="2022" name="Int. J. Mol. Sci.">
        <title>Draft Genome of Tanacetum Coccineum: Genomic Comparison of Closely Related Tanacetum-Family Plants.</title>
        <authorList>
            <person name="Yamashiro T."/>
            <person name="Shiraishi A."/>
            <person name="Nakayama K."/>
            <person name="Satake H."/>
        </authorList>
    </citation>
    <scope>NUCLEOTIDE SEQUENCE</scope>
</reference>
<sequence length="538" mass="62048">METWNLKTKHNTGCVLTKTEGNDDFADIVDFLNASSIRYSLTINPTVYVSNIKQFWSTVKTKIANNETQIYAKVAGKSVVSNRTSVGAKEIAILKKRVKKLEKRKRSRTQGLKLFKMGTSKRRSLDKEDASKHGRNLNARLISEEDDFDVGFDVVRDEVNADVSVSTIEPKTPPTTTTTTLLKDDDVTVAATLVQMSDTSKAKSILDDERAGLEEAMRLQAEQEAEHAELIHLDRLLAQRMQEEEEMTEQQKKRQAEVLESAKYYTEEDWDIIRANVESNAELSKILLGENEPGEDFATRMVNLLNQRKKFFAEQRAQARRNRPMTQTQQRTYMSNYLKHQGLWTSAQLKKLSDEEIKAKYKRMKQKTTEVKEVPVTEEPVKEPTAPKQEEIEQPIKKSGRQKSMARKRKLGQSMARKRKLGQSTAKEDEEYEKEKKELIEVEVLEEINMNVVTRLNGRKRSDFGKSQEKWNIVSWKLHKSTGVHTLETDTEMVIHMLVEKKYPLMKKVLLQMLELKLESEDDSTMALELIKFIKQQI</sequence>
<feature type="compositionally biased region" description="Basic residues" evidence="1">
    <location>
        <begin position="398"/>
        <end position="421"/>
    </location>
</feature>
<comment type="caution">
    <text evidence="2">The sequence shown here is derived from an EMBL/GenBank/DDBJ whole genome shotgun (WGS) entry which is preliminary data.</text>
</comment>
<feature type="region of interest" description="Disordered" evidence="1">
    <location>
        <begin position="372"/>
        <end position="432"/>
    </location>
</feature>
<evidence type="ECO:0000313" key="2">
    <source>
        <dbReference type="EMBL" id="GJT84556.1"/>
    </source>
</evidence>
<keyword evidence="3" id="KW-1185">Reference proteome</keyword>
<evidence type="ECO:0000313" key="3">
    <source>
        <dbReference type="Proteomes" id="UP001151760"/>
    </source>
</evidence>